<reference evidence="3" key="1">
    <citation type="journal article" date="2019" name="Int. J. Syst. Evol. Microbiol.">
        <title>The Global Catalogue of Microorganisms (GCM) 10K type strain sequencing project: providing services to taxonomists for standard genome sequencing and annotation.</title>
        <authorList>
            <consortium name="The Broad Institute Genomics Platform"/>
            <consortium name="The Broad Institute Genome Sequencing Center for Infectious Disease"/>
            <person name="Wu L."/>
            <person name="Ma J."/>
        </authorList>
    </citation>
    <scope>NUCLEOTIDE SEQUENCE [LARGE SCALE GENOMIC DNA]</scope>
    <source>
        <strain evidence="3">JCM 4816</strain>
    </source>
</reference>
<dbReference type="EMBL" id="JBHSQJ010000036">
    <property type="protein sequence ID" value="MFC5907595.1"/>
    <property type="molecule type" value="Genomic_DNA"/>
</dbReference>
<keyword evidence="3" id="KW-1185">Reference proteome</keyword>
<feature type="region of interest" description="Disordered" evidence="1">
    <location>
        <begin position="1"/>
        <end position="29"/>
    </location>
</feature>
<comment type="caution">
    <text evidence="2">The sequence shown here is derived from an EMBL/GenBank/DDBJ whole genome shotgun (WGS) entry which is preliminary data.</text>
</comment>
<evidence type="ECO:0000256" key="1">
    <source>
        <dbReference type="SAM" id="MobiDB-lite"/>
    </source>
</evidence>
<evidence type="ECO:0000313" key="2">
    <source>
        <dbReference type="EMBL" id="MFC5907595.1"/>
    </source>
</evidence>
<accession>A0ABW1FYL8</accession>
<protein>
    <submittedName>
        <fullName evidence="2">Uncharacterized protein</fullName>
    </submittedName>
</protein>
<proteinExistence type="predicted"/>
<sequence>MASTEPEVNAAAEAGAAPPDPTDAPPLTMVDAVGRLTPDQAGLLGVLLGLQRLED</sequence>
<name>A0ABW1FYL8_9ACTN</name>
<dbReference type="RefSeq" id="WP_380582179.1">
    <property type="nucleotide sequence ID" value="NZ_JBHSQJ010000036.1"/>
</dbReference>
<dbReference type="Proteomes" id="UP001596174">
    <property type="component" value="Unassembled WGS sequence"/>
</dbReference>
<organism evidence="2 3">
    <name type="scientific">Streptacidiphilus monticola</name>
    <dbReference type="NCBI Taxonomy" id="2161674"/>
    <lineage>
        <taxon>Bacteria</taxon>
        <taxon>Bacillati</taxon>
        <taxon>Actinomycetota</taxon>
        <taxon>Actinomycetes</taxon>
        <taxon>Kitasatosporales</taxon>
        <taxon>Streptomycetaceae</taxon>
        <taxon>Streptacidiphilus</taxon>
    </lineage>
</organism>
<gene>
    <name evidence="2" type="ORF">ACFP3V_10215</name>
</gene>
<evidence type="ECO:0000313" key="3">
    <source>
        <dbReference type="Proteomes" id="UP001596174"/>
    </source>
</evidence>